<proteinExistence type="predicted"/>
<evidence type="ECO:0000259" key="2">
    <source>
        <dbReference type="SMART" id="SM00849"/>
    </source>
</evidence>
<dbReference type="Pfam" id="PF00753">
    <property type="entry name" value="Lactamase_B"/>
    <property type="match status" value="1"/>
</dbReference>
<evidence type="ECO:0000256" key="1">
    <source>
        <dbReference type="SAM" id="SignalP"/>
    </source>
</evidence>
<keyword evidence="4" id="KW-1185">Reference proteome</keyword>
<dbReference type="InterPro" id="IPR035681">
    <property type="entry name" value="ComA-like_MBL"/>
</dbReference>
<evidence type="ECO:0000313" key="4">
    <source>
        <dbReference type="Proteomes" id="UP000199544"/>
    </source>
</evidence>
<dbReference type="EMBL" id="FNHW01000003">
    <property type="protein sequence ID" value="SDN35732.1"/>
    <property type="molecule type" value="Genomic_DNA"/>
</dbReference>
<dbReference type="PANTHER" id="PTHR30619">
    <property type="entry name" value="DNA INTERNALIZATION/COMPETENCE PROTEIN COMEC/REC2"/>
    <property type="match status" value="1"/>
</dbReference>
<dbReference type="CDD" id="cd07731">
    <property type="entry name" value="ComA-like_MBL-fold"/>
    <property type="match status" value="1"/>
</dbReference>
<gene>
    <name evidence="3" type="ORF">SAMN04488137_4149</name>
</gene>
<dbReference type="STRING" id="459525.SAMN04488137_4149"/>
<dbReference type="InterPro" id="IPR036866">
    <property type="entry name" value="RibonucZ/Hydroxyglut_hydro"/>
</dbReference>
<dbReference type="Proteomes" id="UP000199544">
    <property type="component" value="Unassembled WGS sequence"/>
</dbReference>
<keyword evidence="3" id="KW-0378">Hydrolase</keyword>
<dbReference type="GO" id="GO:0016787">
    <property type="term" value="F:hydrolase activity"/>
    <property type="evidence" value="ECO:0007669"/>
    <property type="project" value="UniProtKB-KW"/>
</dbReference>
<evidence type="ECO:0000313" key="3">
    <source>
        <dbReference type="EMBL" id="SDN35732.1"/>
    </source>
</evidence>
<sequence>MNIRIVKQMVTVFFLSALVLWFSPQNASAAWFEPLKVHFLDVGQADSILIQTPNGKNVLVDAGDENDGPEIIRYLQSQGVADIDVLVATHPHHDHIGSMDDVIRNFNVKKIYMPNLPYDTAYYHDLFKIINEKKIPVERAKAGVSFRFGFSVKMEMLAPRSSYYKYINDYSAVMKVTHGKNSFLLMADAGMESEKEMLSSKKDVRADVIKIGHHGANTGTTMAFLKAVHANTAIISVGKNNPYHYPSKEVLYRLARRNMTIYRTDQLGVITAISNGKKITYRTNGFK</sequence>
<dbReference type="PANTHER" id="PTHR30619:SF7">
    <property type="entry name" value="BETA-LACTAMASE DOMAIN PROTEIN"/>
    <property type="match status" value="1"/>
</dbReference>
<reference evidence="4" key="1">
    <citation type="submission" date="2016-10" db="EMBL/GenBank/DDBJ databases">
        <authorList>
            <person name="Varghese N."/>
            <person name="Submissions S."/>
        </authorList>
    </citation>
    <scope>NUCLEOTIDE SEQUENCE [LARGE SCALE GENOMIC DNA]</scope>
    <source>
        <strain evidence="4">CGMCC 1.6854</strain>
    </source>
</reference>
<name>A0A1H0AQB9_9BACL</name>
<dbReference type="InterPro" id="IPR001279">
    <property type="entry name" value="Metallo-B-lactamas"/>
</dbReference>
<dbReference type="AlphaFoldDB" id="A0A1H0AQB9"/>
<dbReference type="Gene3D" id="3.60.15.10">
    <property type="entry name" value="Ribonuclease Z/Hydroxyacylglutathione hydrolase-like"/>
    <property type="match status" value="1"/>
</dbReference>
<organism evidence="3 4">
    <name type="scientific">Fictibacillus solisalsi</name>
    <dbReference type="NCBI Taxonomy" id="459525"/>
    <lineage>
        <taxon>Bacteria</taxon>
        <taxon>Bacillati</taxon>
        <taxon>Bacillota</taxon>
        <taxon>Bacilli</taxon>
        <taxon>Bacillales</taxon>
        <taxon>Fictibacillaceae</taxon>
        <taxon>Fictibacillus</taxon>
    </lineage>
</organism>
<dbReference type="RefSeq" id="WP_090237598.1">
    <property type="nucleotide sequence ID" value="NZ_FNHW01000003.1"/>
</dbReference>
<dbReference type="SMART" id="SM00849">
    <property type="entry name" value="Lactamase_B"/>
    <property type="match status" value="1"/>
</dbReference>
<feature type="signal peptide" evidence="1">
    <location>
        <begin position="1"/>
        <end position="29"/>
    </location>
</feature>
<feature type="chain" id="PRO_5011467132" evidence="1">
    <location>
        <begin position="30"/>
        <end position="287"/>
    </location>
</feature>
<accession>A0A1H0AQB9</accession>
<dbReference type="InterPro" id="IPR052159">
    <property type="entry name" value="Competence_DNA_uptake"/>
</dbReference>
<feature type="domain" description="Metallo-beta-lactamase" evidence="2">
    <location>
        <begin position="44"/>
        <end position="239"/>
    </location>
</feature>
<protein>
    <submittedName>
        <fullName evidence="3">Metal-dependent hydrolase, beta-lactamase superfamily II</fullName>
    </submittedName>
</protein>
<dbReference type="SUPFAM" id="SSF56281">
    <property type="entry name" value="Metallo-hydrolase/oxidoreductase"/>
    <property type="match status" value="1"/>
</dbReference>
<dbReference type="OrthoDB" id="9761531at2"/>
<keyword evidence="1" id="KW-0732">Signal</keyword>